<evidence type="ECO:0000313" key="2">
    <source>
        <dbReference type="Proteomes" id="UP000515208"/>
    </source>
</evidence>
<dbReference type="GO" id="GO:0005743">
    <property type="term" value="C:mitochondrial inner membrane"/>
    <property type="evidence" value="ECO:0007669"/>
    <property type="project" value="UniProtKB-SubCell"/>
</dbReference>
<dbReference type="Proteomes" id="UP000515208">
    <property type="component" value="Unplaced"/>
</dbReference>
<dbReference type="RefSeq" id="XP_010833215.1">
    <property type="nucleotide sequence ID" value="XM_010834913.1"/>
</dbReference>
<protein>
    <submittedName>
        <fullName evidence="3">NADH dehydrogenase [ubiquinone] flavoprotein 3, mitochondrial isoform X1</fullName>
    </submittedName>
</protein>
<feature type="region of interest" description="Disordered" evidence="1">
    <location>
        <begin position="233"/>
        <end position="446"/>
    </location>
</feature>
<feature type="compositionally biased region" description="Basic and acidic residues" evidence="1">
    <location>
        <begin position="305"/>
        <end position="320"/>
    </location>
</feature>
<dbReference type="AlphaFoldDB" id="A0A6P3H3Q3"/>
<dbReference type="GeneID" id="104984944"/>
<evidence type="ECO:0000256" key="1">
    <source>
        <dbReference type="SAM" id="MobiDB-lite"/>
    </source>
</evidence>
<feature type="compositionally biased region" description="Basic and acidic residues" evidence="1">
    <location>
        <begin position="386"/>
        <end position="403"/>
    </location>
</feature>
<feature type="compositionally biased region" description="Low complexity" evidence="1">
    <location>
        <begin position="260"/>
        <end position="272"/>
    </location>
</feature>
<proteinExistence type="predicted"/>
<feature type="region of interest" description="Disordered" evidence="1">
    <location>
        <begin position="75"/>
        <end position="102"/>
    </location>
</feature>
<feature type="region of interest" description="Disordered" evidence="1">
    <location>
        <begin position="524"/>
        <end position="546"/>
    </location>
</feature>
<dbReference type="InterPro" id="IPR026193">
    <property type="entry name" value="NDUFV3"/>
</dbReference>
<keyword evidence="2" id="KW-1185">Reference proteome</keyword>
<dbReference type="Pfam" id="PF15880">
    <property type="entry name" value="NDUFV3"/>
    <property type="match status" value="1"/>
</dbReference>
<evidence type="ECO:0000313" key="3">
    <source>
        <dbReference type="RefSeq" id="XP_010833215.1"/>
    </source>
</evidence>
<feature type="compositionally biased region" description="Polar residues" evidence="1">
    <location>
        <begin position="187"/>
        <end position="207"/>
    </location>
</feature>
<sequence length="584" mass="61818">MTTLASQHPSRSAVAVSGNPPPVIGGSSAERALDLLRGKPGGCGDARAVPRRWCARSSHCRTPAPSLPVIGAFIRRGGPSGGSAGTASRQSGATSARREGRPVCARVTAMAASLLLRQGRAGALKTVLLEAGVFRGVAPAVSLSAESGKNEKGLPPNPKKQSPPKNVVEPKERGQQLAPPTADAVSKTLSAPTSSPSVVSQSRTLASPNPDASVLHTDQGLPKLLSRKTLVEFPQKVVSPFRKQGSDSEAAQWGRRGMDDSSSSSSSSSSSDSESDEEGDRSGAGPQVKSKRRGGSPVAEASRSSADRTPKTEISAKEKTVSQQPHLDLTPAGRPRKAEKKGASSQHLEDRKGTKPKTAVPKSQAAEESMKQNVKEKQSQKISRSNKIDKESQKPLEVKKVLSDRTPWGLSTHPAGGLAPTPSTGTRAGGQPPAPPPEARGSLLEKQVPEADGELALPLFKTEKLEKQAAEGILKAEEEILEDQLPMQNLKPAPVQNKDVLDEKPAVLKLEEKGGIVEDPAAQVEGQDHAQEPVSAAPTEPFDNTTYKNLQHHDYSTYTFLDLNLDLSKFRMPQPSSGRESPRH</sequence>
<gene>
    <name evidence="3" type="primary">NDUFV3</name>
</gene>
<dbReference type="GO" id="GO:0042775">
    <property type="term" value="P:mitochondrial ATP synthesis coupled electron transport"/>
    <property type="evidence" value="ECO:0007669"/>
    <property type="project" value="TreeGrafter"/>
</dbReference>
<reference evidence="3" key="1">
    <citation type="submission" date="2025-08" db="UniProtKB">
        <authorList>
            <consortium name="RefSeq"/>
        </authorList>
    </citation>
    <scope>IDENTIFICATION</scope>
    <source>
        <tissue evidence="3">Blood</tissue>
    </source>
</reference>
<dbReference type="KEGG" id="bbis:104984944"/>
<feature type="compositionally biased region" description="Basic and acidic residues" evidence="1">
    <location>
        <begin position="368"/>
        <end position="379"/>
    </location>
</feature>
<dbReference type="OrthoDB" id="6161911at2759"/>
<dbReference type="CTD" id="4731"/>
<accession>A0A6P3H3Q3</accession>
<dbReference type="PANTHER" id="PTHR17117">
    <property type="entry name" value="NADH-UBIQUINONE OXIDOREDUCTASE"/>
    <property type="match status" value="1"/>
</dbReference>
<dbReference type="PANTHER" id="PTHR17117:SF3">
    <property type="entry name" value="NADH DEHYDROGENASE [UBIQUINONE] FLAVOPROTEIN 3, MITOCHONDRIAL"/>
    <property type="match status" value="1"/>
</dbReference>
<feature type="region of interest" description="Disordered" evidence="1">
    <location>
        <begin position="145"/>
        <end position="220"/>
    </location>
</feature>
<feature type="region of interest" description="Disordered" evidence="1">
    <location>
        <begin position="1"/>
        <end position="27"/>
    </location>
</feature>
<name>A0A6P3H3Q3_BISBB</name>
<feature type="compositionally biased region" description="Polar residues" evidence="1">
    <location>
        <begin position="1"/>
        <end position="10"/>
    </location>
</feature>
<organism evidence="2 3">
    <name type="scientific">Bison bison bison</name>
    <name type="common">North American plains bison</name>
    <dbReference type="NCBI Taxonomy" id="43346"/>
    <lineage>
        <taxon>Eukaryota</taxon>
        <taxon>Metazoa</taxon>
        <taxon>Chordata</taxon>
        <taxon>Craniata</taxon>
        <taxon>Vertebrata</taxon>
        <taxon>Euteleostomi</taxon>
        <taxon>Mammalia</taxon>
        <taxon>Eutheria</taxon>
        <taxon>Laurasiatheria</taxon>
        <taxon>Artiodactyla</taxon>
        <taxon>Ruminantia</taxon>
        <taxon>Pecora</taxon>
        <taxon>Bovidae</taxon>
        <taxon>Bovinae</taxon>
        <taxon>Bison</taxon>
    </lineage>
</organism>
<dbReference type="GO" id="GO:0045271">
    <property type="term" value="C:respiratory chain complex I"/>
    <property type="evidence" value="ECO:0007669"/>
    <property type="project" value="InterPro"/>
</dbReference>